<dbReference type="AlphaFoldDB" id="A0A0C1D7I8"/>
<evidence type="ECO:0000313" key="3">
    <source>
        <dbReference type="Proteomes" id="UP000031246"/>
    </source>
</evidence>
<keyword evidence="3" id="KW-1185">Reference proteome</keyword>
<feature type="transmembrane region" description="Helical" evidence="1">
    <location>
        <begin position="31"/>
        <end position="56"/>
    </location>
</feature>
<dbReference type="RefSeq" id="WP_039477076.1">
    <property type="nucleotide sequence ID" value="NZ_JSYN01000016.1"/>
</dbReference>
<evidence type="ECO:0008006" key="4">
    <source>
        <dbReference type="Google" id="ProtNLM"/>
    </source>
</evidence>
<organism evidence="2 3">
    <name type="scientific">Pedobacter kyungheensis</name>
    <dbReference type="NCBI Taxonomy" id="1069985"/>
    <lineage>
        <taxon>Bacteria</taxon>
        <taxon>Pseudomonadati</taxon>
        <taxon>Bacteroidota</taxon>
        <taxon>Sphingobacteriia</taxon>
        <taxon>Sphingobacteriales</taxon>
        <taxon>Sphingobacteriaceae</taxon>
        <taxon>Pedobacter</taxon>
    </lineage>
</organism>
<sequence>MKQILFLLFFIIFSGTQVAHAAFMNMGSAEIIMLLITGLFALLVIAGFIFLCLYLIKKSRSAQNEK</sequence>
<accession>A0A0C1D7I8</accession>
<name>A0A0C1D7I8_9SPHI</name>
<gene>
    <name evidence="2" type="ORF">OC25_13950</name>
</gene>
<evidence type="ECO:0000313" key="2">
    <source>
        <dbReference type="EMBL" id="KIA93136.1"/>
    </source>
</evidence>
<protein>
    <recommendedName>
        <fullName evidence="4">CcmD family protein</fullName>
    </recommendedName>
</protein>
<dbReference type="EMBL" id="JSYN01000016">
    <property type="protein sequence ID" value="KIA93136.1"/>
    <property type="molecule type" value="Genomic_DNA"/>
</dbReference>
<evidence type="ECO:0000256" key="1">
    <source>
        <dbReference type="SAM" id="Phobius"/>
    </source>
</evidence>
<comment type="caution">
    <text evidence="2">The sequence shown here is derived from an EMBL/GenBank/DDBJ whole genome shotgun (WGS) entry which is preliminary data.</text>
</comment>
<dbReference type="OrthoDB" id="771399at2"/>
<keyword evidence="1" id="KW-0812">Transmembrane</keyword>
<keyword evidence="1" id="KW-0472">Membrane</keyword>
<dbReference type="Proteomes" id="UP000031246">
    <property type="component" value="Unassembled WGS sequence"/>
</dbReference>
<keyword evidence="1" id="KW-1133">Transmembrane helix</keyword>
<proteinExistence type="predicted"/>
<reference evidence="2 3" key="1">
    <citation type="submission" date="2014-10" db="EMBL/GenBank/DDBJ databases">
        <title>Pedobacter Kyungheensis.</title>
        <authorList>
            <person name="Anderson B.M."/>
            <person name="Newman J.D."/>
        </authorList>
    </citation>
    <scope>NUCLEOTIDE SEQUENCE [LARGE SCALE GENOMIC DNA]</scope>
    <source>
        <strain evidence="2 3">KACC 16221</strain>
    </source>
</reference>